<feature type="coiled-coil region" evidence="1">
    <location>
        <begin position="22"/>
        <end position="56"/>
    </location>
</feature>
<comment type="caution">
    <text evidence="2">The sequence shown here is derived from an EMBL/GenBank/DDBJ whole genome shotgun (WGS) entry which is preliminary data.</text>
</comment>
<dbReference type="RefSeq" id="WP_124144967.1">
    <property type="nucleotide sequence ID" value="NZ_CAWOKI010000060.1"/>
</dbReference>
<organism evidence="2 3">
    <name type="scientific">Okeania hirsuta</name>
    <dbReference type="NCBI Taxonomy" id="1458930"/>
    <lineage>
        <taxon>Bacteria</taxon>
        <taxon>Bacillati</taxon>
        <taxon>Cyanobacteriota</taxon>
        <taxon>Cyanophyceae</taxon>
        <taxon>Oscillatoriophycideae</taxon>
        <taxon>Oscillatoriales</taxon>
        <taxon>Microcoleaceae</taxon>
        <taxon>Okeania</taxon>
    </lineage>
</organism>
<dbReference type="Gene3D" id="3.40.50.300">
    <property type="entry name" value="P-loop containing nucleotide triphosphate hydrolases"/>
    <property type="match status" value="1"/>
</dbReference>
<protein>
    <recommendedName>
        <fullName evidence="4">Dynamin family protein</fullName>
    </recommendedName>
</protein>
<evidence type="ECO:0000313" key="3">
    <source>
        <dbReference type="Proteomes" id="UP000269154"/>
    </source>
</evidence>
<sequence length="730" mass="83185">MRNRNETISDIIDKRRPLVQKIERTETNLRELTSALHALESQRNQLITQIEDRKIQGRLAEIDFLALHLKIATELEALAKLKVRFSRDTLNIGVVGRARQGKSRLLQSLTGLTTTEIPDGDRQHCTGVRSMIRHNPNVTTFGEVYFHSERSFIDDVIAPYYEKLHLGAKPNNLVEFASKPLPPLPENLPGYAAPGAMYEHLNRYHTNIDKYVGLLNSPPKRISSNEIREYVAQDTADGQRIFFNYLAVKEVKITCPFPNTDVGQIALVDMPGLGDTGVGDETRLIQTLSQDIDAVLFVRMPSAKGDYWADVDVRLYDTARAAIVDLPLDLWSFMILNQTNANSANGDNLNNCQDLADDLDKKHLNLVDCIIANCADVEVANLKILDTVLNYLATKIQSLDRQYAASCQERMVELQKIVEVEIEKARQALASPTANQNEMGVFLPLYNQLMSNLSVGLMELLDNFKQQRYLVDEDFFKPQVEVAIQSCKEDPGIPSLQEIKVRHREKGSWEIVYAEYLHKIRTHLTRHFNSLDNGLKQLIDDAKYQITQILTEQGKLGGLTTARGADFLQVIAQNKVSELQPNLRRAFQNLWNFEMSYEVNFHYRIRQHLDDLTPDDTSLRLSAKPTAEEVLENLEQLHQETVYKCQEALTDLSSEPKLAVFAAVEEFVDQVLRGEEIKNEWPVFLYEVRSPVWPAYFKPMGEGSDSLKEWQRLVDIVGKANQLEFLQFIN</sequence>
<dbReference type="OrthoDB" id="530015at2"/>
<evidence type="ECO:0008006" key="4">
    <source>
        <dbReference type="Google" id="ProtNLM"/>
    </source>
</evidence>
<keyword evidence="3" id="KW-1185">Reference proteome</keyword>
<evidence type="ECO:0000256" key="1">
    <source>
        <dbReference type="SAM" id="Coils"/>
    </source>
</evidence>
<dbReference type="EMBL" id="RCBY01000054">
    <property type="protein sequence ID" value="RQH44245.1"/>
    <property type="molecule type" value="Genomic_DNA"/>
</dbReference>
<reference evidence="2 3" key="1">
    <citation type="journal article" date="2018" name="ACS Chem. Biol.">
        <title>Ketoreductase domain dysfunction expands chemodiversity: malyngamide biosynthesis in the cyanobacterium Okeania hirsuta.</title>
        <authorList>
            <person name="Moss N.A."/>
            <person name="Leao T."/>
            <person name="Rankin M."/>
            <person name="McCullough T.M."/>
            <person name="Qu P."/>
            <person name="Korobeynikov A."/>
            <person name="Smith J.L."/>
            <person name="Gerwick L."/>
            <person name="Gerwick W.H."/>
        </authorList>
    </citation>
    <scope>NUCLEOTIDE SEQUENCE [LARGE SCALE GENOMIC DNA]</scope>
    <source>
        <strain evidence="2 3">PAB10Feb10-1</strain>
    </source>
</reference>
<dbReference type="InterPro" id="IPR027417">
    <property type="entry name" value="P-loop_NTPase"/>
</dbReference>
<evidence type="ECO:0000313" key="2">
    <source>
        <dbReference type="EMBL" id="RQH44245.1"/>
    </source>
</evidence>
<keyword evidence="1" id="KW-0175">Coiled coil</keyword>
<accession>A0A3N6PVI4</accession>
<dbReference type="AlphaFoldDB" id="A0A3N6PVI4"/>
<proteinExistence type="predicted"/>
<dbReference type="Proteomes" id="UP000269154">
    <property type="component" value="Unassembled WGS sequence"/>
</dbReference>
<name>A0A3N6PVI4_9CYAN</name>
<gene>
    <name evidence="2" type="ORF">D5R40_11825</name>
</gene>
<dbReference type="SUPFAM" id="SSF52540">
    <property type="entry name" value="P-loop containing nucleoside triphosphate hydrolases"/>
    <property type="match status" value="1"/>
</dbReference>